<organism evidence="1 2">
    <name type="scientific">Horticoccus luteus</name>
    <dbReference type="NCBI Taxonomy" id="2862869"/>
    <lineage>
        <taxon>Bacteria</taxon>
        <taxon>Pseudomonadati</taxon>
        <taxon>Verrucomicrobiota</taxon>
        <taxon>Opitutia</taxon>
        <taxon>Opitutales</taxon>
        <taxon>Opitutaceae</taxon>
        <taxon>Horticoccus</taxon>
    </lineage>
</organism>
<dbReference type="AlphaFoldDB" id="A0A8F9TUT8"/>
<dbReference type="Proteomes" id="UP000825051">
    <property type="component" value="Chromosome"/>
</dbReference>
<dbReference type="KEGG" id="ole:K0B96_12735"/>
<protein>
    <submittedName>
        <fullName evidence="1">Uncharacterized protein</fullName>
    </submittedName>
</protein>
<sequence length="168" mass="19310">MNFNEAMARRRSREKGRESCYLSDGNARVLALEWRRGKRRILSWSRFNEATLEDGELVLSFVGREVVIHGLNLGELADAIEENRLAKIWEQRAEYQPPPGADCPSINAVETWVWDDESDSGGTFFQVSCTPPEKCASGGRHSKKSERNQRFEESYCTGDIHIRFRRLN</sequence>
<name>A0A8F9TUT8_9BACT</name>
<proteinExistence type="predicted"/>
<gene>
    <name evidence="1" type="ORF">K0B96_12735</name>
</gene>
<evidence type="ECO:0000313" key="2">
    <source>
        <dbReference type="Proteomes" id="UP000825051"/>
    </source>
</evidence>
<dbReference type="EMBL" id="CP080507">
    <property type="protein sequence ID" value="QYM78169.1"/>
    <property type="molecule type" value="Genomic_DNA"/>
</dbReference>
<dbReference type="RefSeq" id="WP_220161273.1">
    <property type="nucleotide sequence ID" value="NZ_CP080507.1"/>
</dbReference>
<evidence type="ECO:0000313" key="1">
    <source>
        <dbReference type="EMBL" id="QYM78169.1"/>
    </source>
</evidence>
<reference evidence="1" key="1">
    <citation type="submission" date="2021-08" db="EMBL/GenBank/DDBJ databases">
        <title>Genome of a novel bacterium of the phylum Verrucomicrobia, Oleiharenicola sp. KSB-15.</title>
        <authorList>
            <person name="Chung J.-H."/>
            <person name="Ahn J.-H."/>
            <person name="Yoon Y."/>
            <person name="Kim D.-Y."/>
            <person name="An S.-H."/>
            <person name="Park I."/>
            <person name="Yeon J."/>
        </authorList>
    </citation>
    <scope>NUCLEOTIDE SEQUENCE</scope>
    <source>
        <strain evidence="1">KSB-15</strain>
    </source>
</reference>
<keyword evidence="2" id="KW-1185">Reference proteome</keyword>
<accession>A0A8F9TUT8</accession>